<dbReference type="STRING" id="1095630.A0A2J6SLK3"/>
<name>A0A2J6SLK3_9HELO</name>
<accession>A0A2J6SLK3</accession>
<sequence length="224" mass="24484">MAPVTEIAYISLKPGIQLTGSSDGAKAWADTIKTIQAQDGYQRLHWGVSIENESLLMLLIDWDGVGSHQKFMDNPSYGPFKKTLGLIMEGVHLFHITPTPFPPTILSEAPVIEFCAFYSPDASFLGNMSQFVSILEGDRKAGKIDGYYGGSYGEGVEEGVVKHAEILEGKGEGETGKAVVGFLGWESKEKHLAFRETELFKENIGLLRGNNRGAEVFHVKFAAV</sequence>
<gene>
    <name evidence="1" type="ORF">K444DRAFT_620723</name>
</gene>
<evidence type="ECO:0000313" key="1">
    <source>
        <dbReference type="EMBL" id="PMD51644.1"/>
    </source>
</evidence>
<dbReference type="AlphaFoldDB" id="A0A2J6SLK3"/>
<dbReference type="SUPFAM" id="SSF54909">
    <property type="entry name" value="Dimeric alpha+beta barrel"/>
    <property type="match status" value="1"/>
</dbReference>
<dbReference type="Gene3D" id="3.30.70.100">
    <property type="match status" value="1"/>
</dbReference>
<dbReference type="InterPro" id="IPR011008">
    <property type="entry name" value="Dimeric_a/b-barrel"/>
</dbReference>
<dbReference type="RefSeq" id="XP_024728548.1">
    <property type="nucleotide sequence ID" value="XM_024881769.1"/>
</dbReference>
<evidence type="ECO:0000313" key="2">
    <source>
        <dbReference type="Proteomes" id="UP000235371"/>
    </source>
</evidence>
<dbReference type="EMBL" id="KZ613912">
    <property type="protein sequence ID" value="PMD51644.1"/>
    <property type="molecule type" value="Genomic_DNA"/>
</dbReference>
<keyword evidence="2" id="KW-1185">Reference proteome</keyword>
<reference evidence="1 2" key="1">
    <citation type="submission" date="2016-04" db="EMBL/GenBank/DDBJ databases">
        <title>A degradative enzymes factory behind the ericoid mycorrhizal symbiosis.</title>
        <authorList>
            <consortium name="DOE Joint Genome Institute"/>
            <person name="Martino E."/>
            <person name="Morin E."/>
            <person name="Grelet G."/>
            <person name="Kuo A."/>
            <person name="Kohler A."/>
            <person name="Daghino S."/>
            <person name="Barry K."/>
            <person name="Choi C."/>
            <person name="Cichocki N."/>
            <person name="Clum A."/>
            <person name="Copeland A."/>
            <person name="Hainaut M."/>
            <person name="Haridas S."/>
            <person name="Labutti K."/>
            <person name="Lindquist E."/>
            <person name="Lipzen A."/>
            <person name="Khouja H.-R."/>
            <person name="Murat C."/>
            <person name="Ohm R."/>
            <person name="Olson A."/>
            <person name="Spatafora J."/>
            <person name="Veneault-Fourrey C."/>
            <person name="Henrissat B."/>
            <person name="Grigoriev I."/>
            <person name="Martin F."/>
            <person name="Perotto S."/>
        </authorList>
    </citation>
    <scope>NUCLEOTIDE SEQUENCE [LARGE SCALE GENOMIC DNA]</scope>
    <source>
        <strain evidence="1 2">E</strain>
    </source>
</reference>
<dbReference type="Proteomes" id="UP000235371">
    <property type="component" value="Unassembled WGS sequence"/>
</dbReference>
<protein>
    <recommendedName>
        <fullName evidence="3">ABM domain-containing protein</fullName>
    </recommendedName>
</protein>
<dbReference type="OrthoDB" id="3830579at2759"/>
<evidence type="ECO:0008006" key="3">
    <source>
        <dbReference type="Google" id="ProtNLM"/>
    </source>
</evidence>
<proteinExistence type="predicted"/>
<dbReference type="GeneID" id="36589846"/>
<organism evidence="1 2">
    <name type="scientific">Hyaloscypha bicolor E</name>
    <dbReference type="NCBI Taxonomy" id="1095630"/>
    <lineage>
        <taxon>Eukaryota</taxon>
        <taxon>Fungi</taxon>
        <taxon>Dikarya</taxon>
        <taxon>Ascomycota</taxon>
        <taxon>Pezizomycotina</taxon>
        <taxon>Leotiomycetes</taxon>
        <taxon>Helotiales</taxon>
        <taxon>Hyaloscyphaceae</taxon>
        <taxon>Hyaloscypha</taxon>
        <taxon>Hyaloscypha bicolor</taxon>
    </lineage>
</organism>
<dbReference type="InParanoid" id="A0A2J6SLK3"/>